<dbReference type="GO" id="GO:0005737">
    <property type="term" value="C:cytoplasm"/>
    <property type="evidence" value="ECO:0007669"/>
    <property type="project" value="UniProtKB-SubCell"/>
</dbReference>
<evidence type="ECO:0000256" key="3">
    <source>
        <dbReference type="ARBA" id="ARBA00022490"/>
    </source>
</evidence>
<dbReference type="GO" id="GO:0008236">
    <property type="term" value="F:serine-type peptidase activity"/>
    <property type="evidence" value="ECO:0007669"/>
    <property type="project" value="UniProtKB-KW"/>
</dbReference>
<comment type="similarity">
    <text evidence="2">Belongs to the peptidase S41B family.</text>
</comment>
<keyword evidence="4" id="KW-0645">Protease</keyword>
<dbReference type="InterPro" id="IPR012393">
    <property type="entry name" value="Tricorn_protease"/>
</dbReference>
<evidence type="ECO:0000313" key="7">
    <source>
        <dbReference type="EMBL" id="BFO22282.1"/>
    </source>
</evidence>
<evidence type="ECO:0000256" key="2">
    <source>
        <dbReference type="ARBA" id="ARBA00008524"/>
    </source>
</evidence>
<accession>A0AAT9HXF6</accession>
<gene>
    <name evidence="7" type="ORF">SHKM778_86700</name>
</gene>
<evidence type="ECO:0000256" key="6">
    <source>
        <dbReference type="ARBA" id="ARBA00022825"/>
    </source>
</evidence>
<evidence type="ECO:0000256" key="4">
    <source>
        <dbReference type="ARBA" id="ARBA00022670"/>
    </source>
</evidence>
<comment type="subcellular location">
    <subcellularLocation>
        <location evidence="1">Cytoplasm</location>
    </subcellularLocation>
</comment>
<reference evidence="7" key="1">
    <citation type="submission" date="2024-06" db="EMBL/GenBank/DDBJ databases">
        <authorList>
            <consortium name="consrtm"/>
            <person name="Uemura M."/>
            <person name="Terahara T."/>
        </authorList>
    </citation>
    <scope>NUCLEOTIDE SEQUENCE</scope>
    <source>
        <strain evidence="7">KM77-8</strain>
    </source>
</reference>
<dbReference type="AlphaFoldDB" id="A0AAT9HXF6"/>
<keyword evidence="3" id="KW-0963">Cytoplasm</keyword>
<sequence>MTLSGPRSGRRAYQVPAARHLDGISVDETGRASAVVVRGSLYWLTHRDGPARTLTDTPGVRVRLPEMLGAGDQVAYVTDAEGEDAVEIASCPGPPASALPGGWPRAGWAGCWRWWPTRRGSGWPSPRTTAGCS</sequence>
<dbReference type="GO" id="GO:0006508">
    <property type="term" value="P:proteolysis"/>
    <property type="evidence" value="ECO:0007669"/>
    <property type="project" value="UniProtKB-KW"/>
</dbReference>
<proteinExistence type="inferred from homology"/>
<organism evidence="7">
    <name type="scientific">Streptomyces haneummycinicus</name>
    <dbReference type="NCBI Taxonomy" id="3074435"/>
    <lineage>
        <taxon>Bacteria</taxon>
        <taxon>Bacillati</taxon>
        <taxon>Actinomycetota</taxon>
        <taxon>Actinomycetes</taxon>
        <taxon>Kitasatosporales</taxon>
        <taxon>Streptomycetaceae</taxon>
        <taxon>Streptomyces</taxon>
    </lineage>
</organism>
<dbReference type="PANTHER" id="PTHR43253">
    <property type="entry name" value="TRICORN PROTEASE HOMOLOG 2-RELATED"/>
    <property type="match status" value="1"/>
</dbReference>
<dbReference type="PANTHER" id="PTHR43253:SF1">
    <property type="entry name" value="TRICORN PROTEASE HOMOLOG 2-RELATED"/>
    <property type="match status" value="1"/>
</dbReference>
<keyword evidence="5" id="KW-0378">Hydrolase</keyword>
<protein>
    <submittedName>
        <fullName evidence="7">Uncharacterized protein</fullName>
    </submittedName>
</protein>
<evidence type="ECO:0000256" key="1">
    <source>
        <dbReference type="ARBA" id="ARBA00004496"/>
    </source>
</evidence>
<reference evidence="7" key="2">
    <citation type="submission" date="2024-07" db="EMBL/GenBank/DDBJ databases">
        <title>Streptomyces haneummycinica sp. nov., a new antibiotic-producing actinobacterium isolated from marine sediment.</title>
        <authorList>
            <person name="Uemura M."/>
            <person name="Hamada M."/>
            <person name="Hirano S."/>
            <person name="Kobayashi K."/>
            <person name="Ohshiro T."/>
            <person name="Kobayashi T."/>
            <person name="Terahara T."/>
        </authorList>
    </citation>
    <scope>NUCLEOTIDE SEQUENCE</scope>
    <source>
        <strain evidence="7">KM77-8</strain>
    </source>
</reference>
<name>A0AAT9HXF6_9ACTN</name>
<dbReference type="EMBL" id="AP035768">
    <property type="protein sequence ID" value="BFO22282.1"/>
    <property type="molecule type" value="Genomic_DNA"/>
</dbReference>
<evidence type="ECO:0000256" key="5">
    <source>
        <dbReference type="ARBA" id="ARBA00022801"/>
    </source>
</evidence>
<keyword evidence="6" id="KW-0720">Serine protease</keyword>